<reference evidence="2" key="1">
    <citation type="submission" date="2019-10" db="EMBL/GenBank/DDBJ databases">
        <title>Nonomuraea sp. nov., isolated from Phyllanthus amarus.</title>
        <authorList>
            <person name="Klykleung N."/>
            <person name="Tanasupawat S."/>
        </authorList>
    </citation>
    <scope>NUCLEOTIDE SEQUENCE [LARGE SCALE GENOMIC DNA]</scope>
    <source>
        <strain evidence="2">3MP-10</strain>
    </source>
</reference>
<sequence length="81" mass="9030">MTTQQDARAVRPGAGAPRSHHTTNLEDQMASPTRIQRRCEQCGRTGTRQFRVLPAVPPIIVCVNRAACRRRWPRPVIGEAA</sequence>
<feature type="region of interest" description="Disordered" evidence="1">
    <location>
        <begin position="1"/>
        <end position="36"/>
    </location>
</feature>
<dbReference type="RefSeq" id="WP_139670538.1">
    <property type="nucleotide sequence ID" value="NZ_VDLY02000013.1"/>
</dbReference>
<keyword evidence="3" id="KW-1185">Reference proteome</keyword>
<proteinExistence type="predicted"/>
<gene>
    <name evidence="2" type="ORF">FH607_020090</name>
</gene>
<evidence type="ECO:0000313" key="3">
    <source>
        <dbReference type="Proteomes" id="UP000314251"/>
    </source>
</evidence>
<name>A0A5N6A5E6_9ACTN</name>
<dbReference type="AlphaFoldDB" id="A0A5N6A5E6"/>
<protein>
    <submittedName>
        <fullName evidence="2">Uncharacterized protein</fullName>
    </submittedName>
</protein>
<comment type="caution">
    <text evidence="2">The sequence shown here is derived from an EMBL/GenBank/DDBJ whole genome shotgun (WGS) entry which is preliminary data.</text>
</comment>
<evidence type="ECO:0000256" key="1">
    <source>
        <dbReference type="SAM" id="MobiDB-lite"/>
    </source>
</evidence>
<dbReference type="EMBL" id="VDLY02000013">
    <property type="protein sequence ID" value="KAB8162940.1"/>
    <property type="molecule type" value="Genomic_DNA"/>
</dbReference>
<accession>A0A5N6A5E6</accession>
<dbReference type="Proteomes" id="UP000314251">
    <property type="component" value="Unassembled WGS sequence"/>
</dbReference>
<dbReference type="OrthoDB" id="9943421at2"/>
<organism evidence="2 3">
    <name type="scientific">Streptomyces mimosae</name>
    <dbReference type="NCBI Taxonomy" id="2586635"/>
    <lineage>
        <taxon>Bacteria</taxon>
        <taxon>Bacillati</taxon>
        <taxon>Actinomycetota</taxon>
        <taxon>Actinomycetes</taxon>
        <taxon>Kitasatosporales</taxon>
        <taxon>Streptomycetaceae</taxon>
        <taxon>Streptomyces</taxon>
    </lineage>
</organism>
<evidence type="ECO:0000313" key="2">
    <source>
        <dbReference type="EMBL" id="KAB8162940.1"/>
    </source>
</evidence>